<accession>A0A9D2Q8Q3</accession>
<dbReference type="PANTHER" id="PTHR37305">
    <property type="entry name" value="INTEGRAL MEMBRANE PROTEIN-RELATED"/>
    <property type="match status" value="1"/>
</dbReference>
<comment type="caution">
    <text evidence="2">The sequence shown here is derived from an EMBL/GenBank/DDBJ whole genome shotgun (WGS) entry which is preliminary data.</text>
</comment>
<keyword evidence="1" id="KW-0472">Membrane</keyword>
<feature type="transmembrane region" description="Helical" evidence="1">
    <location>
        <begin position="176"/>
        <end position="198"/>
    </location>
</feature>
<dbReference type="AlphaFoldDB" id="A0A9D2Q8Q3"/>
<feature type="transmembrane region" description="Helical" evidence="1">
    <location>
        <begin position="12"/>
        <end position="36"/>
    </location>
</feature>
<reference evidence="2" key="2">
    <citation type="submission" date="2021-04" db="EMBL/GenBank/DDBJ databases">
        <authorList>
            <person name="Gilroy R."/>
        </authorList>
    </citation>
    <scope>NUCLEOTIDE SEQUENCE</scope>
    <source>
        <strain evidence="2">CHK196-7946</strain>
    </source>
</reference>
<gene>
    <name evidence="2" type="ORF">H9697_01400</name>
</gene>
<feature type="transmembrane region" description="Helical" evidence="1">
    <location>
        <begin position="94"/>
        <end position="113"/>
    </location>
</feature>
<protein>
    <submittedName>
        <fullName evidence="2">ABC transporter permease</fullName>
    </submittedName>
</protein>
<evidence type="ECO:0000313" key="2">
    <source>
        <dbReference type="EMBL" id="HJC73596.1"/>
    </source>
</evidence>
<feature type="transmembrane region" description="Helical" evidence="1">
    <location>
        <begin position="205"/>
        <end position="226"/>
    </location>
</feature>
<name>A0A9D2Q8Q3_9FIRM</name>
<evidence type="ECO:0000256" key="1">
    <source>
        <dbReference type="SAM" id="Phobius"/>
    </source>
</evidence>
<reference evidence="2" key="1">
    <citation type="journal article" date="2021" name="PeerJ">
        <title>Extensive microbial diversity within the chicken gut microbiome revealed by metagenomics and culture.</title>
        <authorList>
            <person name="Gilroy R."/>
            <person name="Ravi A."/>
            <person name="Getino M."/>
            <person name="Pursley I."/>
            <person name="Horton D.L."/>
            <person name="Alikhan N.F."/>
            <person name="Baker D."/>
            <person name="Gharbi K."/>
            <person name="Hall N."/>
            <person name="Watson M."/>
            <person name="Adriaenssens E.M."/>
            <person name="Foster-Nyarko E."/>
            <person name="Jarju S."/>
            <person name="Secka A."/>
            <person name="Antonio M."/>
            <person name="Oren A."/>
            <person name="Chaudhuri R.R."/>
            <person name="La Ragione R."/>
            <person name="Hildebrand F."/>
            <person name="Pallen M.J."/>
        </authorList>
    </citation>
    <scope>NUCLEOTIDE SEQUENCE</scope>
    <source>
        <strain evidence="2">CHK196-7946</strain>
    </source>
</reference>
<organism evidence="2 3">
    <name type="scientific">Candidatus Mediterraneibacter faecavium</name>
    <dbReference type="NCBI Taxonomy" id="2838668"/>
    <lineage>
        <taxon>Bacteria</taxon>
        <taxon>Bacillati</taxon>
        <taxon>Bacillota</taxon>
        <taxon>Clostridia</taxon>
        <taxon>Lachnospirales</taxon>
        <taxon>Lachnospiraceae</taxon>
        <taxon>Mediterraneibacter</taxon>
    </lineage>
</organism>
<keyword evidence="1" id="KW-0812">Transmembrane</keyword>
<dbReference type="Proteomes" id="UP000823902">
    <property type="component" value="Unassembled WGS sequence"/>
</dbReference>
<dbReference type="PANTHER" id="PTHR37305:SF1">
    <property type="entry name" value="MEMBRANE PROTEIN"/>
    <property type="match status" value="1"/>
</dbReference>
<proteinExistence type="predicted"/>
<feature type="transmembrane region" description="Helical" evidence="1">
    <location>
        <begin position="261"/>
        <end position="284"/>
    </location>
</feature>
<keyword evidence="1" id="KW-1133">Transmembrane helix</keyword>
<evidence type="ECO:0000313" key="3">
    <source>
        <dbReference type="Proteomes" id="UP000823902"/>
    </source>
</evidence>
<dbReference type="EMBL" id="DWVY01000005">
    <property type="protein sequence ID" value="HJC73596.1"/>
    <property type="molecule type" value="Genomic_DNA"/>
</dbReference>
<sequence>MLNLIKMDLYRMFHSLSTWIIILFTAGTALFCTVMVQGDLEAMAEDSAYAQQMEQEINASNDGNEDRSIGFYSESDPEWVEGEIDAGEFISSQIQSGLLTLLVVIFAAVFGNAEQKNGYIKNIAGQLSNREILALSKLAASAVQIFIMFMVFIAATGVRGKILWGERFFLDSPADMLSFFGTQYLLNLGIAALILFFCILTRSSAFSMTAGIVMVTGLFIPLYSVINRAVYKIRPSWDFDISLYLPDGNIALAGIHASSEVLIRASVVGAAFAVVCAAAAALIMQKRDVR</sequence>
<feature type="transmembrane region" description="Helical" evidence="1">
    <location>
        <begin position="134"/>
        <end position="156"/>
    </location>
</feature>